<gene>
    <name evidence="3" type="ORF">AVE30378_02623</name>
</gene>
<proteinExistence type="predicted"/>
<dbReference type="InterPro" id="IPR006860">
    <property type="entry name" value="FecR"/>
</dbReference>
<accession>A0A446CI53</accession>
<dbReference type="Pfam" id="PF16220">
    <property type="entry name" value="DUF4880"/>
    <property type="match status" value="1"/>
</dbReference>
<name>A0A446CI53_9BURK</name>
<feature type="domain" description="FecR protein" evidence="1">
    <location>
        <begin position="125"/>
        <end position="218"/>
    </location>
</feature>
<dbReference type="AlphaFoldDB" id="A0A446CI53"/>
<dbReference type="InterPro" id="IPR012373">
    <property type="entry name" value="Ferrdict_sens_TM"/>
</dbReference>
<organism evidence="3 4">
    <name type="scientific">Achromobacter veterisilvae</name>
    <dbReference type="NCBI Taxonomy" id="2069367"/>
    <lineage>
        <taxon>Bacteria</taxon>
        <taxon>Pseudomonadati</taxon>
        <taxon>Pseudomonadota</taxon>
        <taxon>Betaproteobacteria</taxon>
        <taxon>Burkholderiales</taxon>
        <taxon>Alcaligenaceae</taxon>
        <taxon>Achromobacter</taxon>
    </lineage>
</organism>
<dbReference type="PANTHER" id="PTHR30273:SF2">
    <property type="entry name" value="PROTEIN FECR"/>
    <property type="match status" value="1"/>
</dbReference>
<dbReference type="OrthoDB" id="1100567at2"/>
<evidence type="ECO:0000313" key="3">
    <source>
        <dbReference type="EMBL" id="SSW67586.1"/>
    </source>
</evidence>
<protein>
    <recommendedName>
        <fullName evidence="5">Protein FecR</fullName>
    </recommendedName>
</protein>
<sequence>MTSSRLLRRLAPEAGAVPASALREAAGWLVRLREGATEQDRQAFERWRGASPSHELAFRRLESLMSGVAGEAAQAGGALGARALEQAARGDRRRQTLRWMLAIAGGAAGAWALADRDTVRVWTADARTSAGGSREVHLDDGTLVRLNTGTAVDWRYGRDRREVWLREGEVMVATAADPRPFMLYGRAATVLPLGTRFVARDLDGGGALRVAVMEGAVELRGRDAGARRVAAGEEAVMRRDGTCRVQPLRETSTVWLRGMLVADNQRLADFLADLGRYRPGLVQCAPEVADLLVVGAFPLENTDRVLAMLTEVLPVSVRYATPYWVRVGRA</sequence>
<dbReference type="Pfam" id="PF04773">
    <property type="entry name" value="FecR"/>
    <property type="match status" value="1"/>
</dbReference>
<evidence type="ECO:0000259" key="2">
    <source>
        <dbReference type="Pfam" id="PF16220"/>
    </source>
</evidence>
<dbReference type="Gene3D" id="2.60.120.1440">
    <property type="match status" value="1"/>
</dbReference>
<dbReference type="EMBL" id="UFQC01000012">
    <property type="protein sequence ID" value="SSW67586.1"/>
    <property type="molecule type" value="Genomic_DNA"/>
</dbReference>
<dbReference type="RefSeq" id="WP_129241331.1">
    <property type="nucleotide sequence ID" value="NZ_UFQC01000012.1"/>
</dbReference>
<dbReference type="GO" id="GO:0016989">
    <property type="term" value="F:sigma factor antagonist activity"/>
    <property type="evidence" value="ECO:0007669"/>
    <property type="project" value="TreeGrafter"/>
</dbReference>
<dbReference type="PIRSF" id="PIRSF018266">
    <property type="entry name" value="FecR"/>
    <property type="match status" value="1"/>
</dbReference>
<evidence type="ECO:0008006" key="5">
    <source>
        <dbReference type="Google" id="ProtNLM"/>
    </source>
</evidence>
<reference evidence="3 4" key="1">
    <citation type="submission" date="2018-07" db="EMBL/GenBank/DDBJ databases">
        <authorList>
            <person name="Peeters C."/>
        </authorList>
    </citation>
    <scope>NUCLEOTIDE SEQUENCE [LARGE SCALE GENOMIC DNA]</scope>
    <source>
        <strain evidence="3 4">LMG 30378</strain>
    </source>
</reference>
<evidence type="ECO:0000313" key="4">
    <source>
        <dbReference type="Proteomes" id="UP000289465"/>
    </source>
</evidence>
<evidence type="ECO:0000259" key="1">
    <source>
        <dbReference type="Pfam" id="PF04773"/>
    </source>
</evidence>
<dbReference type="InterPro" id="IPR032623">
    <property type="entry name" value="FecR_N"/>
</dbReference>
<feature type="domain" description="FecR N-terminal" evidence="2">
    <location>
        <begin position="23"/>
        <end position="64"/>
    </location>
</feature>
<dbReference type="PANTHER" id="PTHR30273">
    <property type="entry name" value="PERIPLASMIC SIGNAL SENSOR AND SIGMA FACTOR ACTIVATOR FECR-RELATED"/>
    <property type="match status" value="1"/>
</dbReference>
<dbReference type="Proteomes" id="UP000289465">
    <property type="component" value="Unassembled WGS sequence"/>
</dbReference>